<organism evidence="3 4">
    <name type="scientific">Acinetobacter puyangensis</name>
    <dbReference type="NCBI Taxonomy" id="1096779"/>
    <lineage>
        <taxon>Bacteria</taxon>
        <taxon>Pseudomonadati</taxon>
        <taxon>Pseudomonadota</taxon>
        <taxon>Gammaproteobacteria</taxon>
        <taxon>Moraxellales</taxon>
        <taxon>Moraxellaceae</taxon>
        <taxon>Acinetobacter</taxon>
    </lineage>
</organism>
<dbReference type="InterPro" id="IPR000989">
    <property type="entry name" value="Rep"/>
</dbReference>
<comment type="similarity">
    <text evidence="1">Belongs to the Gram-positive plasmids replication protein type 1 family.</text>
</comment>
<dbReference type="GO" id="GO:0003677">
    <property type="term" value="F:DNA binding"/>
    <property type="evidence" value="ECO:0007669"/>
    <property type="project" value="InterPro"/>
</dbReference>
<reference evidence="4" key="1">
    <citation type="submission" date="2016-09" db="EMBL/GenBank/DDBJ databases">
        <authorList>
            <person name="Varghese N."/>
            <person name="Submissions S."/>
        </authorList>
    </citation>
    <scope>NUCLEOTIDE SEQUENCE [LARGE SCALE GENOMIC DNA]</scope>
    <source>
        <strain evidence="4">ANC 4466</strain>
    </source>
</reference>
<keyword evidence="4" id="KW-1185">Reference proteome</keyword>
<dbReference type="Pfam" id="PF01446">
    <property type="entry name" value="Rep_1"/>
    <property type="match status" value="1"/>
</dbReference>
<evidence type="ECO:0000256" key="2">
    <source>
        <dbReference type="ARBA" id="ARBA00022705"/>
    </source>
</evidence>
<protein>
    <submittedName>
        <fullName evidence="3">Uncharacterized protein</fullName>
    </submittedName>
</protein>
<proteinExistence type="inferred from homology"/>
<evidence type="ECO:0000313" key="3">
    <source>
        <dbReference type="EMBL" id="SNX46990.1"/>
    </source>
</evidence>
<dbReference type="EMBL" id="OANT01000029">
    <property type="protein sequence ID" value="SNX46990.1"/>
    <property type="molecule type" value="Genomic_DNA"/>
</dbReference>
<name>A0A240EGD3_9GAMM</name>
<sequence length="439" mass="51199">MTNKKAHISDTLAGDEIQACVSTFVDNHNDRITRLAALKNRAKHQENHLWSIAAFDTDKDTKDKRFYLASKAAHKLNECGNYLLFKNYYTVEEIKLTKMRVCNQHLLCPFCASIRASRSIQRNNPKVVEILRQNRKLKPVLLTLTVSNGSDLAERQKHLMDAFRTLIKRRQDWLKKGRGYNEFCKLLGGFYSYENTYNEKTGEWHPHLHIFGVLEEWIDQESLSKTWHEITGDSMIVDIRRVRKHKELGYGKAIAEVCKYALKFGDLSVEKTWEAYMVLKGDRKVGLRLSGSFGLLRGVKMDDEATTDDDLQEDLPYLEMLYKFVFGKQSYYDLVALKQIEPQAKIERMSEDDELRGQTERESEIELGAKTDDARSGRIAPRARRVNRTAPQHVRKHWQISPYVRVRTRTRIRQWDGFLYNIDLLPYVENRLTNFLTAG</sequence>
<dbReference type="OrthoDB" id="8566616at2"/>
<dbReference type="RefSeq" id="WP_097080553.1">
    <property type="nucleotide sequence ID" value="NZ_OANT01000029.1"/>
</dbReference>
<evidence type="ECO:0000313" key="4">
    <source>
        <dbReference type="Proteomes" id="UP000219042"/>
    </source>
</evidence>
<dbReference type="Proteomes" id="UP000219042">
    <property type="component" value="Unassembled WGS sequence"/>
</dbReference>
<gene>
    <name evidence="3" type="ORF">SAMN05421731_1294</name>
</gene>
<dbReference type="GO" id="GO:0006260">
    <property type="term" value="P:DNA replication"/>
    <property type="evidence" value="ECO:0007669"/>
    <property type="project" value="UniProtKB-KW"/>
</dbReference>
<dbReference type="AlphaFoldDB" id="A0A240EGD3"/>
<keyword evidence="2" id="KW-0235">DNA replication</keyword>
<evidence type="ECO:0000256" key="1">
    <source>
        <dbReference type="ARBA" id="ARBA00008909"/>
    </source>
</evidence>
<accession>A0A240EGD3</accession>